<evidence type="ECO:0000313" key="5">
    <source>
        <dbReference type="Proteomes" id="UP000005777"/>
    </source>
</evidence>
<dbReference type="Proteomes" id="UP000005777">
    <property type="component" value="Unassembled WGS sequence"/>
</dbReference>
<dbReference type="AlphaFoldDB" id="W5IHA5"/>
<keyword evidence="5" id="KW-1185">Reference proteome</keyword>
<accession>W5IHA5</accession>
<keyword evidence="2" id="KW-1133">Transmembrane helix</keyword>
<dbReference type="InterPro" id="IPR036691">
    <property type="entry name" value="Endo/exonu/phosph_ase_sf"/>
</dbReference>
<proteinExistence type="predicted"/>
<feature type="transmembrane region" description="Helical" evidence="2">
    <location>
        <begin position="43"/>
        <end position="62"/>
    </location>
</feature>
<feature type="transmembrane region" description="Helical" evidence="2">
    <location>
        <begin position="12"/>
        <end position="31"/>
    </location>
</feature>
<comment type="caution">
    <text evidence="4">The sequence shown here is derived from an EMBL/GenBank/DDBJ whole genome shotgun (WGS) entry which is preliminary data.</text>
</comment>
<evidence type="ECO:0000313" key="4">
    <source>
        <dbReference type="EMBL" id="EFG26212.1"/>
    </source>
</evidence>
<feature type="transmembrane region" description="Helical" evidence="2">
    <location>
        <begin position="71"/>
        <end position="89"/>
    </location>
</feature>
<sequence length="376" mass="41061">MVKHTKRKKNTMVIWILLVLLFLWMCLHYLPVQLEHFRPLPEATALIPLLLVPLLIIFLITLSRRAWAQSFVSLLLIAIEVLWSLGYFMPLPHALASLLAMPDQTAQTAASASPTKSAASARSATPTASATSTTPTSAAQTITVMTINARYGRADTSSILHQVKLHKVDVLCVQEVTSRFVDRLDREGISQELPFRQLGNYSSKDNGGFNAIWTRIQPIEAHPQSISIASSQIPTVTLSVNGQRVLFASTHPKSPGRGGASWSSSISSLSAFSKINNADLKNSSQVTANVVMGDLNSNLHHAVLRSVLSSGLTDSSYALHKGMNLTFPASWPFFPALIEIDHVLYTGQIQATSLTTQTIPHTDHKALIATLQVKNR</sequence>
<name>W5IHA5_SCAIO</name>
<evidence type="ECO:0000259" key="3">
    <source>
        <dbReference type="Pfam" id="PF03372"/>
    </source>
</evidence>
<protein>
    <recommendedName>
        <fullName evidence="3">Endonuclease/exonuclease/phosphatase domain-containing protein</fullName>
    </recommendedName>
</protein>
<dbReference type="EMBL" id="ADCX01000012">
    <property type="protein sequence ID" value="EFG26212.1"/>
    <property type="molecule type" value="Genomic_DNA"/>
</dbReference>
<dbReference type="InterPro" id="IPR005135">
    <property type="entry name" value="Endo/exonuclease/phosphatase"/>
</dbReference>
<reference evidence="4 5" key="1">
    <citation type="submission" date="2012-01" db="EMBL/GenBank/DDBJ databases">
        <title>The Genome Sequence of Scardovia inopinata F0304.</title>
        <authorList>
            <consortium name="The Broad Institute Genome Sequencing Platform"/>
            <person name="Ward D."/>
            <person name="Earl A."/>
            <person name="Feldgarden M."/>
            <person name="Gevers D."/>
            <person name="Young S."/>
            <person name="Zeng Q."/>
            <person name="Koehrsen M."/>
            <person name="Alvarado L."/>
            <person name="Berlin A.M."/>
            <person name="Borenstein D."/>
            <person name="Chapman S.B."/>
            <person name="Chen Z."/>
            <person name="Engels R."/>
            <person name="Freedman E."/>
            <person name="Gellesch M."/>
            <person name="Goldberg J."/>
            <person name="Griggs A."/>
            <person name="Gujja S."/>
            <person name="Heilman E.R."/>
            <person name="Heiman D.I."/>
            <person name="Hepburn T.A."/>
            <person name="Howarth C."/>
            <person name="Jen D."/>
            <person name="Larson L."/>
            <person name="Mehta T."/>
            <person name="Park D."/>
            <person name="Pearson M."/>
            <person name="Richards J."/>
            <person name="Roberts A."/>
            <person name="Saif S."/>
            <person name="Shea T.D."/>
            <person name="Shenoy N."/>
            <person name="Sisk P."/>
            <person name="Stolte C."/>
            <person name="Sykes S.N."/>
            <person name="Walk T."/>
            <person name="White J."/>
            <person name="Yandava C."/>
            <person name="Izard J."/>
            <person name="Baranova O.V."/>
            <person name="Blanton J.M."/>
            <person name="Tanner A.C."/>
            <person name="Dewhirst F."/>
            <person name="Haas B."/>
            <person name="Nusbaum C."/>
            <person name="Birren B."/>
        </authorList>
    </citation>
    <scope>NUCLEOTIDE SEQUENCE [LARGE SCALE GENOMIC DNA]</scope>
    <source>
        <strain evidence="4 5">F0304</strain>
    </source>
</reference>
<feature type="region of interest" description="Disordered" evidence="1">
    <location>
        <begin position="110"/>
        <end position="135"/>
    </location>
</feature>
<dbReference type="eggNOG" id="COG3021">
    <property type="taxonomic scope" value="Bacteria"/>
</dbReference>
<evidence type="ECO:0000256" key="2">
    <source>
        <dbReference type="SAM" id="Phobius"/>
    </source>
</evidence>
<dbReference type="Gene3D" id="3.60.10.10">
    <property type="entry name" value="Endonuclease/exonuclease/phosphatase"/>
    <property type="match status" value="1"/>
</dbReference>
<keyword evidence="2" id="KW-0812">Transmembrane</keyword>
<feature type="domain" description="Endonuclease/exonuclease/phosphatase" evidence="3">
    <location>
        <begin position="145"/>
        <end position="364"/>
    </location>
</feature>
<organism evidence="4 5">
    <name type="scientific">Scardovia inopinata F0304</name>
    <dbReference type="NCBI Taxonomy" id="641146"/>
    <lineage>
        <taxon>Bacteria</taxon>
        <taxon>Bacillati</taxon>
        <taxon>Actinomycetota</taxon>
        <taxon>Actinomycetes</taxon>
        <taxon>Bifidobacteriales</taxon>
        <taxon>Bifidobacteriaceae</taxon>
        <taxon>Scardovia</taxon>
    </lineage>
</organism>
<keyword evidence="2" id="KW-0472">Membrane</keyword>
<evidence type="ECO:0000256" key="1">
    <source>
        <dbReference type="SAM" id="MobiDB-lite"/>
    </source>
</evidence>
<dbReference type="Pfam" id="PF03372">
    <property type="entry name" value="Exo_endo_phos"/>
    <property type="match status" value="1"/>
</dbReference>
<dbReference type="SUPFAM" id="SSF56219">
    <property type="entry name" value="DNase I-like"/>
    <property type="match status" value="1"/>
</dbReference>
<gene>
    <name evidence="4" type="ORF">HMPREF9020_01293</name>
</gene>
<dbReference type="HOGENOM" id="CLU_052333_1_1_11"/>
<dbReference type="GO" id="GO:0003824">
    <property type="term" value="F:catalytic activity"/>
    <property type="evidence" value="ECO:0007669"/>
    <property type="project" value="InterPro"/>
</dbReference>